<dbReference type="EMBL" id="AZIL01002482">
    <property type="protein sequence ID" value="EWM21383.1"/>
    <property type="molecule type" value="Genomic_DNA"/>
</dbReference>
<feature type="compositionally biased region" description="Low complexity" evidence="1">
    <location>
        <begin position="99"/>
        <end position="110"/>
    </location>
</feature>
<keyword evidence="3" id="KW-1185">Reference proteome</keyword>
<evidence type="ECO:0000256" key="1">
    <source>
        <dbReference type="SAM" id="MobiDB-lite"/>
    </source>
</evidence>
<comment type="caution">
    <text evidence="2">The sequence shown here is derived from an EMBL/GenBank/DDBJ whole genome shotgun (WGS) entry which is preliminary data.</text>
</comment>
<feature type="compositionally biased region" description="Basic and acidic residues" evidence="1">
    <location>
        <begin position="156"/>
        <end position="166"/>
    </location>
</feature>
<accession>W7TCV7</accession>
<feature type="region of interest" description="Disordered" evidence="1">
    <location>
        <begin position="98"/>
        <end position="166"/>
    </location>
</feature>
<feature type="compositionally biased region" description="Basic and acidic residues" evidence="1">
    <location>
        <begin position="113"/>
        <end position="124"/>
    </location>
</feature>
<dbReference type="OrthoDB" id="10426791at2759"/>
<protein>
    <submittedName>
        <fullName evidence="2">Uncharacterized protein</fullName>
    </submittedName>
</protein>
<name>W7TCV7_9STRA</name>
<sequence>MGQGLEEKSVAPVSPSESHFQICFVLLPLEPFSPSLPPSLRLPFLNAPPAAPPRLVRTTANATVRSIKIFVAARLQLESAAFLDLSVWVHCSLPFLKASPSQSSSSSFSPLQVREEGDGGRESQRNLGQGTIKKVEAGAPQVKETDGGKTRNGSVKGKDSDLMTEGKRQGRRVILDDALTLGDVIEYFWSLNVSEELCLYYTVRTQGMAGRFW</sequence>
<dbReference type="Proteomes" id="UP000019335">
    <property type="component" value="Unassembled WGS sequence"/>
</dbReference>
<organism evidence="2 3">
    <name type="scientific">Nannochloropsis gaditana</name>
    <dbReference type="NCBI Taxonomy" id="72520"/>
    <lineage>
        <taxon>Eukaryota</taxon>
        <taxon>Sar</taxon>
        <taxon>Stramenopiles</taxon>
        <taxon>Ochrophyta</taxon>
        <taxon>Eustigmatophyceae</taxon>
        <taxon>Eustigmatales</taxon>
        <taxon>Monodopsidaceae</taxon>
        <taxon>Nannochloropsis</taxon>
    </lineage>
</organism>
<evidence type="ECO:0000313" key="3">
    <source>
        <dbReference type="Proteomes" id="UP000019335"/>
    </source>
</evidence>
<gene>
    <name evidence="2" type="ORF">Naga_100595g1</name>
</gene>
<dbReference type="AlphaFoldDB" id="W7TCV7"/>
<proteinExistence type="predicted"/>
<evidence type="ECO:0000313" key="2">
    <source>
        <dbReference type="EMBL" id="EWM21383.1"/>
    </source>
</evidence>
<dbReference type="Gene3D" id="3.10.20.90">
    <property type="entry name" value="Phosphatidylinositol 3-kinase Catalytic Subunit, Chain A, domain 1"/>
    <property type="match status" value="1"/>
</dbReference>
<reference evidence="2 3" key="1">
    <citation type="journal article" date="2014" name="Mol. Plant">
        <title>Chromosome Scale Genome Assembly and Transcriptome Profiling of Nannochloropsis gaditana in Nitrogen Depletion.</title>
        <authorList>
            <person name="Corteggiani Carpinelli E."/>
            <person name="Telatin A."/>
            <person name="Vitulo N."/>
            <person name="Forcato C."/>
            <person name="D'Angelo M."/>
            <person name="Schiavon R."/>
            <person name="Vezzi A."/>
            <person name="Giacometti G.M."/>
            <person name="Morosinotto T."/>
            <person name="Valle G."/>
        </authorList>
    </citation>
    <scope>NUCLEOTIDE SEQUENCE [LARGE SCALE GENOMIC DNA]</scope>
    <source>
        <strain evidence="2 3">B-31</strain>
    </source>
</reference>